<proteinExistence type="predicted"/>
<keyword evidence="4" id="KW-1185">Reference proteome</keyword>
<dbReference type="RefSeq" id="WP_108984972.1">
    <property type="nucleotide sequence ID" value="NZ_BFBR01000005.1"/>
</dbReference>
<dbReference type="SUPFAM" id="SSF53335">
    <property type="entry name" value="S-adenosyl-L-methionine-dependent methyltransferases"/>
    <property type="match status" value="1"/>
</dbReference>
<dbReference type="Gene3D" id="3.40.50.12710">
    <property type="match status" value="1"/>
</dbReference>
<dbReference type="Pfam" id="PF02636">
    <property type="entry name" value="Methyltransf_28"/>
    <property type="match status" value="1"/>
</dbReference>
<comment type="caution">
    <text evidence="3">The sequence shown here is derived from an EMBL/GenBank/DDBJ whole genome shotgun (WGS) entry which is preliminary data.</text>
</comment>
<dbReference type="Proteomes" id="UP000245086">
    <property type="component" value="Unassembled WGS sequence"/>
</dbReference>
<reference evidence="3 4" key="1">
    <citation type="journal article" date="2018" name="Genome Announc.">
        <title>Draft Genome Sequence of "Candidatus Phycosocius bacilliformis," an Alphaproteobacterial Ectosymbiont of the Hydrocarbon-Producing Green Alga Botryococcus braunii.</title>
        <authorList>
            <person name="Tanabe Y."/>
            <person name="Yamaguchi H."/>
            <person name="Watanabe M.M."/>
        </authorList>
    </citation>
    <scope>NUCLEOTIDE SEQUENCE [LARGE SCALE GENOMIC DNA]</scope>
    <source>
        <strain evidence="3 4">BOTRYCO-2</strain>
    </source>
</reference>
<dbReference type="GO" id="GO:0032259">
    <property type="term" value="P:methylation"/>
    <property type="evidence" value="ECO:0007669"/>
    <property type="project" value="UniProtKB-KW"/>
</dbReference>
<accession>A0A2P2EAJ4</accession>
<sequence>MAPAKRPAPSPLEQRIAQMIEACGPISVDAFMAQALYDPDMGYYTRVQPLGAQGDFTTSPEISQMFGELIGLWVAQSWLDLGSPAPFKLIELGPGRGTLLADMLRVFAKVPGLLAAVHLHLVETNPVLRQLQKQAVGTQLAQWHDRLEDVPHGPGIVIGNEFLDCLPIRQYVRTEQGWHDKLVGLDGNKRLSFGLSPVLTNPPDVARPDDPIGAVREMAPGLQAVVEALADRLKAHPGRALLIDYGDVSGRPGDSLQAVLAHQKVHPLDHIGRADLTAHVDFAALTALARHAGVGVLGPVTQRDFLIGLGIIARRDALIRANPHCESDMTLSVERLIGEAHMGGLFHVVALESSLNAADGPPIGL</sequence>
<evidence type="ECO:0000256" key="1">
    <source>
        <dbReference type="ARBA" id="ARBA00022603"/>
    </source>
</evidence>
<dbReference type="InterPro" id="IPR003788">
    <property type="entry name" value="NDUFAF7"/>
</dbReference>
<gene>
    <name evidence="3" type="ORF">PbB2_01769</name>
</gene>
<evidence type="ECO:0000256" key="2">
    <source>
        <dbReference type="ARBA" id="ARBA00022679"/>
    </source>
</evidence>
<keyword evidence="2" id="KW-0808">Transferase</keyword>
<dbReference type="PANTHER" id="PTHR12049:SF7">
    <property type="entry name" value="PROTEIN ARGININE METHYLTRANSFERASE NDUFAF7, MITOCHONDRIAL"/>
    <property type="match status" value="1"/>
</dbReference>
<dbReference type="AlphaFoldDB" id="A0A2P2EAJ4"/>
<dbReference type="GO" id="GO:0035243">
    <property type="term" value="F:protein-arginine omega-N symmetric methyltransferase activity"/>
    <property type="evidence" value="ECO:0007669"/>
    <property type="project" value="TreeGrafter"/>
</dbReference>
<dbReference type="PANTHER" id="PTHR12049">
    <property type="entry name" value="PROTEIN ARGININE METHYLTRANSFERASE NDUFAF7, MITOCHONDRIAL"/>
    <property type="match status" value="1"/>
</dbReference>
<evidence type="ECO:0000313" key="4">
    <source>
        <dbReference type="Proteomes" id="UP000245086"/>
    </source>
</evidence>
<name>A0A2P2EAJ4_9PROT</name>
<dbReference type="EMBL" id="BFBR01000005">
    <property type="protein sequence ID" value="GBF58098.1"/>
    <property type="molecule type" value="Genomic_DNA"/>
</dbReference>
<organism evidence="3 4">
    <name type="scientific">Candidatus Phycosocius bacilliformis</name>
    <dbReference type="NCBI Taxonomy" id="1445552"/>
    <lineage>
        <taxon>Bacteria</taxon>
        <taxon>Pseudomonadati</taxon>
        <taxon>Pseudomonadota</taxon>
        <taxon>Alphaproteobacteria</taxon>
        <taxon>Caulobacterales</taxon>
        <taxon>Caulobacterales incertae sedis</taxon>
        <taxon>Candidatus Phycosocius</taxon>
    </lineage>
</organism>
<dbReference type="OrthoDB" id="9794208at2"/>
<dbReference type="InterPro" id="IPR029063">
    <property type="entry name" value="SAM-dependent_MTases_sf"/>
</dbReference>
<keyword evidence="1" id="KW-0489">Methyltransferase</keyword>
<evidence type="ECO:0000313" key="3">
    <source>
        <dbReference type="EMBL" id="GBF58098.1"/>
    </source>
</evidence>
<protein>
    <submittedName>
        <fullName evidence="3">Uncharacterized protein</fullName>
    </submittedName>
</protein>
<dbReference type="InterPro" id="IPR038375">
    <property type="entry name" value="NDUFAF7_sf"/>
</dbReference>